<proteinExistence type="predicted"/>
<gene>
    <name evidence="1" type="ORF">Tci_658142</name>
</gene>
<reference evidence="1" key="1">
    <citation type="journal article" date="2019" name="Sci. Rep.">
        <title>Draft genome of Tanacetum cinerariifolium, the natural source of mosquito coil.</title>
        <authorList>
            <person name="Yamashiro T."/>
            <person name="Shiraishi A."/>
            <person name="Satake H."/>
            <person name="Nakayama K."/>
        </authorList>
    </citation>
    <scope>NUCLEOTIDE SEQUENCE</scope>
</reference>
<comment type="caution">
    <text evidence="1">The sequence shown here is derived from an EMBL/GenBank/DDBJ whole genome shotgun (WGS) entry which is preliminary data.</text>
</comment>
<protein>
    <submittedName>
        <fullName evidence="1">Uncharacterized protein</fullName>
    </submittedName>
</protein>
<evidence type="ECO:0000313" key="1">
    <source>
        <dbReference type="EMBL" id="GFA86170.1"/>
    </source>
</evidence>
<accession>A0A699KC52</accession>
<organism evidence="1">
    <name type="scientific">Tanacetum cinerariifolium</name>
    <name type="common">Dalmatian daisy</name>
    <name type="synonym">Chrysanthemum cinerariifolium</name>
    <dbReference type="NCBI Taxonomy" id="118510"/>
    <lineage>
        <taxon>Eukaryota</taxon>
        <taxon>Viridiplantae</taxon>
        <taxon>Streptophyta</taxon>
        <taxon>Embryophyta</taxon>
        <taxon>Tracheophyta</taxon>
        <taxon>Spermatophyta</taxon>
        <taxon>Magnoliopsida</taxon>
        <taxon>eudicotyledons</taxon>
        <taxon>Gunneridae</taxon>
        <taxon>Pentapetalae</taxon>
        <taxon>asterids</taxon>
        <taxon>campanulids</taxon>
        <taxon>Asterales</taxon>
        <taxon>Asteraceae</taxon>
        <taxon>Asteroideae</taxon>
        <taxon>Anthemideae</taxon>
        <taxon>Anthemidinae</taxon>
        <taxon>Tanacetum</taxon>
    </lineage>
</organism>
<dbReference type="AlphaFoldDB" id="A0A699KC52"/>
<sequence length="64" mass="7444">MSGWTYWNHVIVEDCARMIFQDPLPTFNKDAYNNSFHVSGTPGKHQWLQSWDRSAAISRSCQNI</sequence>
<dbReference type="EMBL" id="BKCJ010502459">
    <property type="protein sequence ID" value="GFA86170.1"/>
    <property type="molecule type" value="Genomic_DNA"/>
</dbReference>
<feature type="non-terminal residue" evidence="1">
    <location>
        <position position="64"/>
    </location>
</feature>
<name>A0A699KC52_TANCI</name>